<dbReference type="PANTHER" id="PTHR48111">
    <property type="entry name" value="REGULATOR OF RPOS"/>
    <property type="match status" value="1"/>
</dbReference>
<dbReference type="InterPro" id="IPR039420">
    <property type="entry name" value="WalR-like"/>
</dbReference>
<evidence type="ECO:0000313" key="6">
    <source>
        <dbReference type="EMBL" id="EIG55085.1"/>
    </source>
</evidence>
<dbReference type="PROSITE" id="PS50110">
    <property type="entry name" value="RESPONSE_REGULATORY"/>
    <property type="match status" value="1"/>
</dbReference>
<evidence type="ECO:0000256" key="3">
    <source>
        <dbReference type="ARBA" id="ARBA00023125"/>
    </source>
</evidence>
<name>I2Q5M9_9BACT</name>
<keyword evidence="3 6" id="KW-0238">DNA-binding</keyword>
<evidence type="ECO:0000256" key="1">
    <source>
        <dbReference type="ARBA" id="ARBA00022553"/>
    </source>
</evidence>
<dbReference type="eggNOG" id="COG0745">
    <property type="taxonomic scope" value="Bacteria"/>
</dbReference>
<protein>
    <submittedName>
        <fullName evidence="6">Response regulator with CheY-like receiver, AAA-type ATPase, and DNA-binding domains</fullName>
    </submittedName>
</protein>
<keyword evidence="2" id="KW-0902">Two-component regulatory system</keyword>
<dbReference type="InterPro" id="IPR011006">
    <property type="entry name" value="CheY-like_superfamily"/>
</dbReference>
<dbReference type="STRING" id="596152.DesU5LDRAFT_3463"/>
<dbReference type="GO" id="GO:0000156">
    <property type="term" value="F:phosphorelay response regulator activity"/>
    <property type="evidence" value="ECO:0007669"/>
    <property type="project" value="TreeGrafter"/>
</dbReference>
<accession>I2Q5M9</accession>
<gene>
    <name evidence="6" type="ORF">DesU5LDRAFT_3463</name>
</gene>
<organism evidence="6">
    <name type="scientific">Desulfovibrio sp. U5L</name>
    <dbReference type="NCBI Taxonomy" id="596152"/>
    <lineage>
        <taxon>Bacteria</taxon>
        <taxon>Pseudomonadati</taxon>
        <taxon>Thermodesulfobacteriota</taxon>
        <taxon>Desulfovibrionia</taxon>
        <taxon>Desulfovibrionales</taxon>
        <taxon>Desulfovibrionaceae</taxon>
        <taxon>Desulfovibrio</taxon>
    </lineage>
</organism>
<dbReference type="AlphaFoldDB" id="I2Q5M9"/>
<dbReference type="GO" id="GO:0000976">
    <property type="term" value="F:transcription cis-regulatory region binding"/>
    <property type="evidence" value="ECO:0007669"/>
    <property type="project" value="TreeGrafter"/>
</dbReference>
<keyword evidence="1 4" id="KW-0597">Phosphoprotein</keyword>
<dbReference type="SUPFAM" id="SSF52172">
    <property type="entry name" value="CheY-like"/>
    <property type="match status" value="1"/>
</dbReference>
<dbReference type="GO" id="GO:0006355">
    <property type="term" value="P:regulation of DNA-templated transcription"/>
    <property type="evidence" value="ECO:0007669"/>
    <property type="project" value="TreeGrafter"/>
</dbReference>
<dbReference type="SMART" id="SM00448">
    <property type="entry name" value="REC"/>
    <property type="match status" value="1"/>
</dbReference>
<feature type="domain" description="Response regulatory" evidence="5">
    <location>
        <begin position="4"/>
        <end position="118"/>
    </location>
</feature>
<proteinExistence type="predicted"/>
<dbReference type="GO" id="GO:0032993">
    <property type="term" value="C:protein-DNA complex"/>
    <property type="evidence" value="ECO:0007669"/>
    <property type="project" value="TreeGrafter"/>
</dbReference>
<dbReference type="HOGENOM" id="CLU_000445_69_8_7"/>
<evidence type="ECO:0000259" key="5">
    <source>
        <dbReference type="PROSITE" id="PS50110"/>
    </source>
</evidence>
<dbReference type="Pfam" id="PF00072">
    <property type="entry name" value="Response_reg"/>
    <property type="match status" value="1"/>
</dbReference>
<dbReference type="GO" id="GO:0005829">
    <property type="term" value="C:cytosol"/>
    <property type="evidence" value="ECO:0007669"/>
    <property type="project" value="TreeGrafter"/>
</dbReference>
<dbReference type="EMBL" id="JH600068">
    <property type="protein sequence ID" value="EIG55085.1"/>
    <property type="molecule type" value="Genomic_DNA"/>
</dbReference>
<dbReference type="PANTHER" id="PTHR48111:SF40">
    <property type="entry name" value="PHOSPHATE REGULON TRANSCRIPTIONAL REGULATORY PROTEIN PHOB"/>
    <property type="match status" value="1"/>
</dbReference>
<feature type="modified residue" description="4-aspartylphosphate" evidence="4">
    <location>
        <position position="53"/>
    </location>
</feature>
<reference evidence="6" key="1">
    <citation type="submission" date="2011-11" db="EMBL/GenBank/DDBJ databases">
        <title>Improved High-Quality Draft sequence of Desulfovibrio sp. U5L.</title>
        <authorList>
            <consortium name="US DOE Joint Genome Institute"/>
            <person name="Lucas S."/>
            <person name="Han J."/>
            <person name="Lapidus A."/>
            <person name="Cheng J.-F."/>
            <person name="Goodwin L."/>
            <person name="Pitluck S."/>
            <person name="Peters L."/>
            <person name="Ovchinnikova G."/>
            <person name="Held B."/>
            <person name="Detter J.C."/>
            <person name="Han C."/>
            <person name="Tapia R."/>
            <person name="Land M."/>
            <person name="Hauser L."/>
            <person name="Kyrpides N."/>
            <person name="Ivanova N."/>
            <person name="Pagani I."/>
            <person name="Gabster J."/>
            <person name="Walker C."/>
            <person name="Stolyar S."/>
            <person name="Stahl D."/>
            <person name="Arkin A."/>
            <person name="Dehal P."/>
            <person name="Hazen T."/>
            <person name="Woyke T."/>
        </authorList>
    </citation>
    <scope>NUCLEOTIDE SEQUENCE [LARGE SCALE GENOMIC DNA]</scope>
    <source>
        <strain evidence="6">U5L</strain>
    </source>
</reference>
<dbReference type="InterPro" id="IPR001789">
    <property type="entry name" value="Sig_transdc_resp-reg_receiver"/>
</dbReference>
<dbReference type="OrthoDB" id="9800029at2"/>
<evidence type="ECO:0000256" key="4">
    <source>
        <dbReference type="PROSITE-ProRule" id="PRU00169"/>
    </source>
</evidence>
<sequence>MGLRVLAVDDEADFIETLVKRFTYRQIPVTAAASGAEALAHLDRQDFDVVILDMRMPGMDGLTVLKEIKKRHPLVEVIILTGHASVEAGMQGMSLGAYDYVLKPVDFGELLEKVRKAYERKQLHESQRDD</sequence>
<dbReference type="Gene3D" id="3.40.50.2300">
    <property type="match status" value="1"/>
</dbReference>
<evidence type="ECO:0000256" key="2">
    <source>
        <dbReference type="ARBA" id="ARBA00023012"/>
    </source>
</evidence>